<dbReference type="GO" id="GO:0000155">
    <property type="term" value="F:phosphorelay sensor kinase activity"/>
    <property type="evidence" value="ECO:0007669"/>
    <property type="project" value="InterPro"/>
</dbReference>
<evidence type="ECO:0000256" key="7">
    <source>
        <dbReference type="SAM" id="MobiDB-lite"/>
    </source>
</evidence>
<dbReference type="SUPFAM" id="SSF55874">
    <property type="entry name" value="ATPase domain of HSP90 chaperone/DNA topoisomerase II/histidine kinase"/>
    <property type="match status" value="1"/>
</dbReference>
<evidence type="ECO:0000256" key="2">
    <source>
        <dbReference type="ARBA" id="ARBA00022679"/>
    </source>
</evidence>
<dbReference type="Pfam" id="PF00512">
    <property type="entry name" value="HisKA"/>
    <property type="match status" value="1"/>
</dbReference>
<keyword evidence="10" id="KW-1185">Reference proteome</keyword>
<evidence type="ECO:0000313" key="9">
    <source>
        <dbReference type="EMBL" id="GBH33995.1"/>
    </source>
</evidence>
<dbReference type="SMART" id="SM00387">
    <property type="entry name" value="HATPase_c"/>
    <property type="match status" value="1"/>
</dbReference>
<feature type="domain" description="Histidine kinase" evidence="8">
    <location>
        <begin position="144"/>
        <end position="345"/>
    </location>
</feature>
<dbReference type="InterPro" id="IPR004358">
    <property type="entry name" value="Sig_transdc_His_kin-like_C"/>
</dbReference>
<evidence type="ECO:0000313" key="10">
    <source>
        <dbReference type="Proteomes" id="UP000245829"/>
    </source>
</evidence>
<dbReference type="Proteomes" id="UP000245829">
    <property type="component" value="Unassembled WGS sequence"/>
</dbReference>
<dbReference type="InterPro" id="IPR036890">
    <property type="entry name" value="HATPase_C_sf"/>
</dbReference>
<keyword evidence="1" id="KW-0597">Phosphoprotein</keyword>
<sequence>MHREIKEDSELDPMNAPQRTVFFKKSKPAETIKIDFKSNEKSKKIDSLLEKAPEKNLELNHESLEENENLDESDKKLLTLKKEIETAQKFHQLTKQKLTAKSASLRKTKSTLTQTQKKLDEALSSKFTAVDNNKLEMIGKMSSKMAHDMRNPLTILQSQIELMKVKQKIHEDTVLSNSILSMENALSHITNQINDVLNFIKTPEIRLITCDLKEIVKSSIGEVRFPPDVELHSSLNSCVLQCDVVKIRGIVTNIIQNAVQAIGLKGKVSVSLEVDGEFATIKISDSGPGIPKENIEQIFEPMFTTKDDGTGLGLASCKQYLEMHKGTIDVSNNPTTFTITLPKTAESS</sequence>
<dbReference type="PANTHER" id="PTHR43065:SF10">
    <property type="entry name" value="PEROXIDE STRESS-ACTIVATED HISTIDINE KINASE MAK3"/>
    <property type="match status" value="1"/>
</dbReference>
<gene>
    <name evidence="9" type="ORF">NZNM25_07860</name>
</gene>
<comment type="caution">
    <text evidence="9">The sequence shown here is derived from an EMBL/GenBank/DDBJ whole genome shotgun (WGS) entry which is preliminary data.</text>
</comment>
<keyword evidence="3" id="KW-0547">Nucleotide-binding</keyword>
<dbReference type="AlphaFoldDB" id="A0A2S2KRB7"/>
<dbReference type="SMART" id="SM00388">
    <property type="entry name" value="HisKA"/>
    <property type="match status" value="1"/>
</dbReference>
<evidence type="ECO:0000256" key="3">
    <source>
        <dbReference type="ARBA" id="ARBA00022741"/>
    </source>
</evidence>
<evidence type="ECO:0000259" key="8">
    <source>
        <dbReference type="PROSITE" id="PS50109"/>
    </source>
</evidence>
<feature type="region of interest" description="Disordered" evidence="7">
    <location>
        <begin position="1"/>
        <end position="23"/>
    </location>
</feature>
<dbReference type="EMBL" id="BGKI01000004">
    <property type="protein sequence ID" value="GBH33995.1"/>
    <property type="molecule type" value="Genomic_DNA"/>
</dbReference>
<dbReference type="SUPFAM" id="SSF47384">
    <property type="entry name" value="Homodimeric domain of signal transducing histidine kinase"/>
    <property type="match status" value="1"/>
</dbReference>
<keyword evidence="2" id="KW-0808">Transferase</keyword>
<dbReference type="InterPro" id="IPR005467">
    <property type="entry name" value="His_kinase_dom"/>
</dbReference>
<dbReference type="GO" id="GO:0005524">
    <property type="term" value="F:ATP binding"/>
    <property type="evidence" value="ECO:0007669"/>
    <property type="project" value="UniProtKB-KW"/>
</dbReference>
<evidence type="ECO:0000256" key="5">
    <source>
        <dbReference type="ARBA" id="ARBA00022840"/>
    </source>
</evidence>
<proteinExistence type="predicted"/>
<dbReference type="PANTHER" id="PTHR43065">
    <property type="entry name" value="SENSOR HISTIDINE KINASE"/>
    <property type="match status" value="1"/>
</dbReference>
<dbReference type="PROSITE" id="PS50109">
    <property type="entry name" value="HIS_KIN"/>
    <property type="match status" value="1"/>
</dbReference>
<keyword evidence="6" id="KW-0902">Two-component regulatory system</keyword>
<dbReference type="InterPro" id="IPR003594">
    <property type="entry name" value="HATPase_dom"/>
</dbReference>
<evidence type="ECO:0000256" key="6">
    <source>
        <dbReference type="ARBA" id="ARBA00023012"/>
    </source>
</evidence>
<dbReference type="InterPro" id="IPR036097">
    <property type="entry name" value="HisK_dim/P_sf"/>
</dbReference>
<dbReference type="Gene3D" id="3.30.565.10">
    <property type="entry name" value="Histidine kinase-like ATPase, C-terminal domain"/>
    <property type="match status" value="1"/>
</dbReference>
<dbReference type="CDD" id="cd00082">
    <property type="entry name" value="HisKA"/>
    <property type="match status" value="1"/>
</dbReference>
<keyword evidence="4" id="KW-0418">Kinase</keyword>
<evidence type="ECO:0000256" key="1">
    <source>
        <dbReference type="ARBA" id="ARBA00022553"/>
    </source>
</evidence>
<protein>
    <recommendedName>
        <fullName evidence="8">Histidine kinase domain-containing protein</fullName>
    </recommendedName>
</protein>
<dbReference type="GeneID" id="76208890"/>
<dbReference type="Gene3D" id="1.10.287.130">
    <property type="match status" value="1"/>
</dbReference>
<evidence type="ECO:0000256" key="4">
    <source>
        <dbReference type="ARBA" id="ARBA00022777"/>
    </source>
</evidence>
<dbReference type="RefSeq" id="WP_225866841.1">
    <property type="nucleotide sequence ID" value="NZ_AP026695.1"/>
</dbReference>
<accession>A0A2S2KRB7</accession>
<keyword evidence="5" id="KW-0067">ATP-binding</keyword>
<dbReference type="InterPro" id="IPR003661">
    <property type="entry name" value="HisK_dim/P_dom"/>
</dbReference>
<dbReference type="PRINTS" id="PR00344">
    <property type="entry name" value="BCTRLSENSOR"/>
</dbReference>
<name>A0A2S2KRB7_9ARCH</name>
<organism evidence="9 10">
    <name type="scientific">Nitrosopumilus zosterae</name>
    <dbReference type="NCBI Taxonomy" id="718286"/>
    <lineage>
        <taxon>Archaea</taxon>
        <taxon>Nitrososphaerota</taxon>
        <taxon>Nitrososphaeria</taxon>
        <taxon>Nitrosopumilales</taxon>
        <taxon>Nitrosopumilaceae</taxon>
        <taxon>Nitrosopumilus</taxon>
    </lineage>
</organism>
<dbReference type="CDD" id="cd00075">
    <property type="entry name" value="HATPase"/>
    <property type="match status" value="1"/>
</dbReference>
<reference evidence="9 10" key="1">
    <citation type="submission" date="2018-05" db="EMBL/GenBank/DDBJ databases">
        <title>genome sequencing of Nitrosopumilus sp. NM25.</title>
        <authorList>
            <person name="Mori K."/>
            <person name="Nakagawa T."/>
        </authorList>
    </citation>
    <scope>NUCLEOTIDE SEQUENCE [LARGE SCALE GENOMIC DNA]</scope>
    <source>
        <strain evidence="9 10">NM25</strain>
    </source>
</reference>
<dbReference type="Pfam" id="PF02518">
    <property type="entry name" value="HATPase_c"/>
    <property type="match status" value="1"/>
</dbReference>